<dbReference type="Gene3D" id="3.40.50.300">
    <property type="entry name" value="P-loop containing nucleotide triphosphate hydrolases"/>
    <property type="match status" value="1"/>
</dbReference>
<dbReference type="SUPFAM" id="SSF52540">
    <property type="entry name" value="P-loop containing nucleoside triphosphate hydrolases"/>
    <property type="match status" value="1"/>
</dbReference>
<keyword evidence="1" id="KW-0808">Transferase</keyword>
<proteinExistence type="predicted"/>
<evidence type="ECO:0000259" key="2">
    <source>
        <dbReference type="Pfam" id="PF00009"/>
    </source>
</evidence>
<dbReference type="Proteomes" id="UP000631114">
    <property type="component" value="Unassembled WGS sequence"/>
</dbReference>
<dbReference type="Gene3D" id="3.40.50.2000">
    <property type="entry name" value="Glycogen Phosphorylase B"/>
    <property type="match status" value="3"/>
</dbReference>
<dbReference type="InterPro" id="IPR002213">
    <property type="entry name" value="UDP_glucos_trans"/>
</dbReference>
<dbReference type="InterPro" id="IPR000795">
    <property type="entry name" value="T_Tr_GTP-bd_dom"/>
</dbReference>
<evidence type="ECO:0000256" key="1">
    <source>
        <dbReference type="ARBA" id="ARBA00022679"/>
    </source>
</evidence>
<dbReference type="PANTHER" id="PTHR48049:SF60">
    <property type="entry name" value="UDP-GLYCOSYLTRANSFERASE 91B1"/>
    <property type="match status" value="1"/>
</dbReference>
<dbReference type="Pfam" id="PF00009">
    <property type="entry name" value="GTP_EFTU"/>
    <property type="match status" value="1"/>
</dbReference>
<comment type="caution">
    <text evidence="3">The sequence shown here is derived from an EMBL/GenBank/DDBJ whole genome shotgun (WGS) entry which is preliminary data.</text>
</comment>
<dbReference type="SUPFAM" id="SSF53756">
    <property type="entry name" value="UDP-Glycosyltransferase/glycogen phosphorylase"/>
    <property type="match status" value="1"/>
</dbReference>
<dbReference type="CDD" id="cd03784">
    <property type="entry name" value="GT1_Gtf-like"/>
    <property type="match status" value="1"/>
</dbReference>
<organism evidence="3 4">
    <name type="scientific">Coptis chinensis</name>
    <dbReference type="NCBI Taxonomy" id="261450"/>
    <lineage>
        <taxon>Eukaryota</taxon>
        <taxon>Viridiplantae</taxon>
        <taxon>Streptophyta</taxon>
        <taxon>Embryophyta</taxon>
        <taxon>Tracheophyta</taxon>
        <taxon>Spermatophyta</taxon>
        <taxon>Magnoliopsida</taxon>
        <taxon>Ranunculales</taxon>
        <taxon>Ranunculaceae</taxon>
        <taxon>Coptidoideae</taxon>
        <taxon>Coptis</taxon>
    </lineage>
</organism>
<accession>A0A835I4J3</accession>
<dbReference type="OrthoDB" id="5835829at2759"/>
<dbReference type="GO" id="GO:0003924">
    <property type="term" value="F:GTPase activity"/>
    <property type="evidence" value="ECO:0007669"/>
    <property type="project" value="InterPro"/>
</dbReference>
<dbReference type="GO" id="GO:0035251">
    <property type="term" value="F:UDP-glucosyltransferase activity"/>
    <property type="evidence" value="ECO:0007669"/>
    <property type="project" value="InterPro"/>
</dbReference>
<gene>
    <name evidence="3" type="ORF">IFM89_022433</name>
</gene>
<reference evidence="3 4" key="1">
    <citation type="submission" date="2020-10" db="EMBL/GenBank/DDBJ databases">
        <title>The Coptis chinensis genome and diversification of protoberbering-type alkaloids.</title>
        <authorList>
            <person name="Wang B."/>
            <person name="Shu S."/>
            <person name="Song C."/>
            <person name="Liu Y."/>
        </authorList>
    </citation>
    <scope>NUCLEOTIDE SEQUENCE [LARGE SCALE GENOMIC DNA]</scope>
    <source>
        <strain evidence="3">HL-2020</strain>
        <tissue evidence="3">Leaf</tissue>
    </source>
</reference>
<dbReference type="EMBL" id="JADFTS010000004">
    <property type="protein sequence ID" value="KAF9610469.1"/>
    <property type="molecule type" value="Genomic_DNA"/>
</dbReference>
<dbReference type="AlphaFoldDB" id="A0A835I4J3"/>
<evidence type="ECO:0000313" key="3">
    <source>
        <dbReference type="EMBL" id="KAF9610469.1"/>
    </source>
</evidence>
<dbReference type="InterPro" id="IPR050481">
    <property type="entry name" value="UDP-glycosyltransf_plant"/>
</dbReference>
<protein>
    <recommendedName>
        <fullName evidence="2">Tr-type G domain-containing protein</fullName>
    </recommendedName>
</protein>
<keyword evidence="4" id="KW-1185">Reference proteome</keyword>
<name>A0A835I4J3_9MAGN</name>
<feature type="domain" description="Tr-type G" evidence="2">
    <location>
        <begin position="374"/>
        <end position="436"/>
    </location>
</feature>
<evidence type="ECO:0000313" key="4">
    <source>
        <dbReference type="Proteomes" id="UP000631114"/>
    </source>
</evidence>
<dbReference type="InterPro" id="IPR027417">
    <property type="entry name" value="P-loop_NTPase"/>
</dbReference>
<sequence>MYNKGKLHVVMLPWLAMGHIIPFLELSKCLAQKGLRISLVSTPRNIKRLPEIPQNISALINLVGLPLPSVDNLPEDAEATIDLPPNKVHYLKKAFDGLKNPFACFLEDSVPDWIIYDFSSYWLPPIATKLGVPCAFFSLFNAASVAFFGPPFKLMGNNEESGGCLSEEVLQRPVIPVGLLPPSVQGRRDDEIGEWAEIKVWLDKQNKGSVVYIALGTEAALTQEEIDELALGLELSDVPFFWVLRKPLSLEGDSYMLPVGFEDRTRNHGVVCMGGAPQVKILAHSSVGEQGLNARKLHGDKIGLEIPRDEQDGSFTRYSVAESLRTVMVEDKGNSFRRKSKEMKEIFGHLLEMHYLGPMDQMCHHCGAFAWFEREAAEMNKRSFKYAWVLDRLKSDRERGITIDIALSEFETTKYYCTVIADPGHRDFIKNMTTGTS</sequence>
<dbReference type="GO" id="GO:0005525">
    <property type="term" value="F:GTP binding"/>
    <property type="evidence" value="ECO:0007669"/>
    <property type="project" value="InterPro"/>
</dbReference>
<dbReference type="PANTHER" id="PTHR48049">
    <property type="entry name" value="GLYCOSYLTRANSFERASE"/>
    <property type="match status" value="1"/>
</dbReference>